<dbReference type="InterPro" id="IPR032135">
    <property type="entry name" value="DUF4817"/>
</dbReference>
<evidence type="ECO:0000259" key="3">
    <source>
        <dbReference type="Pfam" id="PF16087"/>
    </source>
</evidence>
<feature type="region of interest" description="Disordered" evidence="1">
    <location>
        <begin position="38"/>
        <end position="71"/>
    </location>
</feature>
<dbReference type="PANTHER" id="PTHR39953">
    <property type="entry name" value="RE54151P"/>
    <property type="match status" value="1"/>
</dbReference>
<feature type="domain" description="DUF4817" evidence="3">
    <location>
        <begin position="117"/>
        <end position="168"/>
    </location>
</feature>
<keyword evidence="2" id="KW-0472">Membrane</keyword>
<protein>
    <recommendedName>
        <fullName evidence="3">DUF4817 domain-containing protein</fullName>
    </recommendedName>
</protein>
<evidence type="ECO:0000313" key="4">
    <source>
        <dbReference type="EMBL" id="VVC35784.1"/>
    </source>
</evidence>
<dbReference type="AlphaFoldDB" id="A0A5E4N283"/>
<evidence type="ECO:0000313" key="5">
    <source>
        <dbReference type="Proteomes" id="UP000325440"/>
    </source>
</evidence>
<gene>
    <name evidence="4" type="ORF">CINCED_3A023321</name>
</gene>
<evidence type="ECO:0000256" key="2">
    <source>
        <dbReference type="SAM" id="Phobius"/>
    </source>
</evidence>
<keyword evidence="5" id="KW-1185">Reference proteome</keyword>
<dbReference type="PANTHER" id="PTHR39953:SF1">
    <property type="entry name" value="RE54151P"/>
    <property type="match status" value="1"/>
</dbReference>
<evidence type="ECO:0000256" key="1">
    <source>
        <dbReference type="SAM" id="MobiDB-lite"/>
    </source>
</evidence>
<sequence>MEQWNVQRRVVPTRVYYRDGDNVVQTIRELRRVFILPPRTQGPTNYGTRTRGQNLEQIESEENRRSPDRPRNSRFLANVEAMELLDSLEECGLQHVPQNTNHAEDLAAMEQGDLQVRVVVVRIFYRNGENAIETLSQWGRHFFIPPRTLVPNIYGISRWVQNFEQPGSEENRWSGRRPHISGNPENAEAMELSQSFEEIRLQQTSQNTICIQNKNDLRDRRYPRDHLGVTLILTLLVFDIIVEVYSGGSIRITDMTSALSQNEKKEGNLIENEVFNNIFYKNNYSYIENTKPTKYTHPFDNEVMKMRSSRENYGDSAIGYVQIKREGSICNVKAQICPEHRFRNKNYHVSLIINEEKEEIVDLHCDDCAASLGGCKHSLALLMYVHIKSEEKSPTEVECYWKRPKLY</sequence>
<dbReference type="OrthoDB" id="6605887at2759"/>
<dbReference type="Proteomes" id="UP000325440">
    <property type="component" value="Unassembled WGS sequence"/>
</dbReference>
<keyword evidence="2" id="KW-1133">Transmembrane helix</keyword>
<accession>A0A5E4N283</accession>
<proteinExistence type="predicted"/>
<reference evidence="4 5" key="1">
    <citation type="submission" date="2019-08" db="EMBL/GenBank/DDBJ databases">
        <authorList>
            <person name="Alioto T."/>
            <person name="Alioto T."/>
            <person name="Gomez Garrido J."/>
        </authorList>
    </citation>
    <scope>NUCLEOTIDE SEQUENCE [LARGE SCALE GENOMIC DNA]</scope>
</reference>
<keyword evidence="2" id="KW-0812">Transmembrane</keyword>
<dbReference type="EMBL" id="CABPRJ010001428">
    <property type="protein sequence ID" value="VVC35784.1"/>
    <property type="molecule type" value="Genomic_DNA"/>
</dbReference>
<feature type="transmembrane region" description="Helical" evidence="2">
    <location>
        <begin position="227"/>
        <end position="246"/>
    </location>
</feature>
<feature type="compositionally biased region" description="Basic and acidic residues" evidence="1">
    <location>
        <begin position="61"/>
        <end position="71"/>
    </location>
</feature>
<organism evidence="4 5">
    <name type="scientific">Cinara cedri</name>
    <dbReference type="NCBI Taxonomy" id="506608"/>
    <lineage>
        <taxon>Eukaryota</taxon>
        <taxon>Metazoa</taxon>
        <taxon>Ecdysozoa</taxon>
        <taxon>Arthropoda</taxon>
        <taxon>Hexapoda</taxon>
        <taxon>Insecta</taxon>
        <taxon>Pterygota</taxon>
        <taxon>Neoptera</taxon>
        <taxon>Paraneoptera</taxon>
        <taxon>Hemiptera</taxon>
        <taxon>Sternorrhyncha</taxon>
        <taxon>Aphidomorpha</taxon>
        <taxon>Aphidoidea</taxon>
        <taxon>Aphididae</taxon>
        <taxon>Lachninae</taxon>
        <taxon>Cinara</taxon>
    </lineage>
</organism>
<name>A0A5E4N283_9HEMI</name>
<dbReference type="Pfam" id="PF16087">
    <property type="entry name" value="DUF4817"/>
    <property type="match status" value="1"/>
</dbReference>
<feature type="compositionally biased region" description="Polar residues" evidence="1">
    <location>
        <begin position="41"/>
        <end position="57"/>
    </location>
</feature>